<evidence type="ECO:0000256" key="1">
    <source>
        <dbReference type="SAM" id="MobiDB-lite"/>
    </source>
</evidence>
<feature type="region of interest" description="Disordered" evidence="1">
    <location>
        <begin position="1"/>
        <end position="77"/>
    </location>
</feature>
<feature type="compositionally biased region" description="Polar residues" evidence="1">
    <location>
        <begin position="1"/>
        <end position="11"/>
    </location>
</feature>
<name>A0A2K3KNR9_TRIPR</name>
<accession>A0A2K3KNR9</accession>
<organism evidence="2 3">
    <name type="scientific">Trifolium pratense</name>
    <name type="common">Red clover</name>
    <dbReference type="NCBI Taxonomy" id="57577"/>
    <lineage>
        <taxon>Eukaryota</taxon>
        <taxon>Viridiplantae</taxon>
        <taxon>Streptophyta</taxon>
        <taxon>Embryophyta</taxon>
        <taxon>Tracheophyta</taxon>
        <taxon>Spermatophyta</taxon>
        <taxon>Magnoliopsida</taxon>
        <taxon>eudicotyledons</taxon>
        <taxon>Gunneridae</taxon>
        <taxon>Pentapetalae</taxon>
        <taxon>rosids</taxon>
        <taxon>fabids</taxon>
        <taxon>Fabales</taxon>
        <taxon>Fabaceae</taxon>
        <taxon>Papilionoideae</taxon>
        <taxon>50 kb inversion clade</taxon>
        <taxon>NPAAA clade</taxon>
        <taxon>Hologalegina</taxon>
        <taxon>IRL clade</taxon>
        <taxon>Trifolieae</taxon>
        <taxon>Trifolium</taxon>
    </lineage>
</organism>
<reference evidence="2 3" key="1">
    <citation type="journal article" date="2014" name="Am. J. Bot.">
        <title>Genome assembly and annotation for red clover (Trifolium pratense; Fabaceae).</title>
        <authorList>
            <person name="Istvanek J."/>
            <person name="Jaros M."/>
            <person name="Krenek A."/>
            <person name="Repkova J."/>
        </authorList>
    </citation>
    <scope>NUCLEOTIDE SEQUENCE [LARGE SCALE GENOMIC DNA]</scope>
    <source>
        <strain evidence="3">cv. Tatra</strain>
        <tissue evidence="2">Young leaves</tissue>
    </source>
</reference>
<sequence length="77" mass="8268">IPEPSQDQSEPPMSAEIDNKTPPFKEWNENPTVEADADESSSEEEDFDSEAIKEAEAGGSELLPETSTSKLSASLGL</sequence>
<evidence type="ECO:0000313" key="3">
    <source>
        <dbReference type="Proteomes" id="UP000236291"/>
    </source>
</evidence>
<feature type="non-terminal residue" evidence="2">
    <location>
        <position position="1"/>
    </location>
</feature>
<dbReference type="EMBL" id="ASHM01218753">
    <property type="protein sequence ID" value="PNX67935.1"/>
    <property type="molecule type" value="Genomic_DNA"/>
</dbReference>
<comment type="caution">
    <text evidence="2">The sequence shown here is derived from an EMBL/GenBank/DDBJ whole genome shotgun (WGS) entry which is preliminary data.</text>
</comment>
<reference evidence="2 3" key="2">
    <citation type="journal article" date="2017" name="Front. Plant Sci.">
        <title>Gene Classification and Mining of Molecular Markers Useful in Red Clover (Trifolium pratense) Breeding.</title>
        <authorList>
            <person name="Istvanek J."/>
            <person name="Dluhosova J."/>
            <person name="Dluhos P."/>
            <person name="Patkova L."/>
            <person name="Nedelnik J."/>
            <person name="Repkova J."/>
        </authorList>
    </citation>
    <scope>NUCLEOTIDE SEQUENCE [LARGE SCALE GENOMIC DNA]</scope>
    <source>
        <strain evidence="3">cv. Tatra</strain>
        <tissue evidence="2">Young leaves</tissue>
    </source>
</reference>
<evidence type="ECO:0000313" key="2">
    <source>
        <dbReference type="EMBL" id="PNX67935.1"/>
    </source>
</evidence>
<dbReference type="Proteomes" id="UP000236291">
    <property type="component" value="Unassembled WGS sequence"/>
</dbReference>
<feature type="compositionally biased region" description="Polar residues" evidence="1">
    <location>
        <begin position="65"/>
        <end position="77"/>
    </location>
</feature>
<feature type="compositionally biased region" description="Acidic residues" evidence="1">
    <location>
        <begin position="35"/>
        <end position="49"/>
    </location>
</feature>
<feature type="non-terminal residue" evidence="2">
    <location>
        <position position="77"/>
    </location>
</feature>
<protein>
    <submittedName>
        <fullName evidence="2">Uncharacterized protein</fullName>
    </submittedName>
</protein>
<dbReference type="AlphaFoldDB" id="A0A2K3KNR9"/>
<gene>
    <name evidence="2" type="ORF">L195_g063748</name>
</gene>
<proteinExistence type="predicted"/>